<keyword evidence="5" id="KW-0333">Golgi apparatus</keyword>
<keyword evidence="7" id="KW-1133">Transmembrane helix</keyword>
<dbReference type="STRING" id="6689.A0A423TR67"/>
<keyword evidence="3 9" id="KW-0328">Glycosyltransferase</keyword>
<dbReference type="EMBL" id="QCYY01001313">
    <property type="protein sequence ID" value="ROT78949.1"/>
    <property type="molecule type" value="Genomic_DNA"/>
</dbReference>
<organism evidence="9 10">
    <name type="scientific">Penaeus vannamei</name>
    <name type="common">Whiteleg shrimp</name>
    <name type="synonym">Litopenaeus vannamei</name>
    <dbReference type="NCBI Taxonomy" id="6689"/>
    <lineage>
        <taxon>Eukaryota</taxon>
        <taxon>Metazoa</taxon>
        <taxon>Ecdysozoa</taxon>
        <taxon>Arthropoda</taxon>
        <taxon>Crustacea</taxon>
        <taxon>Multicrustacea</taxon>
        <taxon>Malacostraca</taxon>
        <taxon>Eumalacostraca</taxon>
        <taxon>Eucarida</taxon>
        <taxon>Decapoda</taxon>
        <taxon>Dendrobranchiata</taxon>
        <taxon>Penaeoidea</taxon>
        <taxon>Penaeidae</taxon>
        <taxon>Penaeus</taxon>
    </lineage>
</organism>
<feature type="domain" description="Alpha 1,4-glycosyltransferase" evidence="8">
    <location>
        <begin position="221"/>
        <end position="357"/>
    </location>
</feature>
<dbReference type="Proteomes" id="UP000283509">
    <property type="component" value="Unassembled WGS sequence"/>
</dbReference>
<sequence>MFFMSINRERRVMVNVILLMCAWSLSVTLIVPLMVGNGGAVRNGADGDAASWIQHLCPNYRTKPGSRDTLSWRPPSAQDIFFTQTSCAAALSIREACAVESAARHHPHQQVLVLMTAPDLDRSHPLLQLLQTLSNVQLAWLDLDRVFVEGGLREWHRGRQWMFSEGRTSAEVSDAVRAELLRRYGGTYIDLDAITLRPLPTTMNWLGRIDSKLVTAAVSRFAPGHPLLQSVVDNIPSSFDPHGCCSIGPNLFTHLLHQSCPKNVTTPSSAHPDEAEHCNGVTIFPKSYFYPIHYGYRKDQLESIFREGEGLGRAFLSSTQAFSLHLFNSLSHQGQVSPDGDSVLSEVARRNCPALFHLVKTKDRWL</sequence>
<reference evidence="9 10" key="2">
    <citation type="submission" date="2019-01" db="EMBL/GenBank/DDBJ databases">
        <title>The decoding of complex shrimp genome reveals the adaptation for benthos swimmer, frequently molting mechanism and breeding impact on genome.</title>
        <authorList>
            <person name="Sun Y."/>
            <person name="Gao Y."/>
            <person name="Yu Y."/>
        </authorList>
    </citation>
    <scope>NUCLEOTIDE SEQUENCE [LARGE SCALE GENOMIC DNA]</scope>
    <source>
        <tissue evidence="9">Muscle</tissue>
    </source>
</reference>
<dbReference type="Pfam" id="PF04572">
    <property type="entry name" value="Gb3_synth"/>
    <property type="match status" value="1"/>
</dbReference>
<dbReference type="GO" id="GO:0006688">
    <property type="term" value="P:glycosphingolipid biosynthetic process"/>
    <property type="evidence" value="ECO:0007669"/>
    <property type="project" value="TreeGrafter"/>
</dbReference>
<keyword evidence="10" id="KW-1185">Reference proteome</keyword>
<dbReference type="GO" id="GO:0016758">
    <property type="term" value="F:hexosyltransferase activity"/>
    <property type="evidence" value="ECO:0007669"/>
    <property type="project" value="TreeGrafter"/>
</dbReference>
<dbReference type="AlphaFoldDB" id="A0A423TR67"/>
<name>A0A423TR67_PENVA</name>
<keyword evidence="7" id="KW-0812">Transmembrane</keyword>
<dbReference type="Gene3D" id="3.90.550.20">
    <property type="match status" value="1"/>
</dbReference>
<protein>
    <submittedName>
        <fullName evidence="9">Lactosylceramide 4-alpha-galactosyltransferase</fullName>
    </submittedName>
</protein>
<keyword evidence="4 9" id="KW-0808">Transferase</keyword>
<proteinExistence type="inferred from homology"/>
<evidence type="ECO:0000256" key="4">
    <source>
        <dbReference type="ARBA" id="ARBA00022679"/>
    </source>
</evidence>
<evidence type="ECO:0000256" key="1">
    <source>
        <dbReference type="ARBA" id="ARBA00004323"/>
    </source>
</evidence>
<dbReference type="PANTHER" id="PTHR12042:SF21">
    <property type="entry name" value="ALPHA1,4-GALACTOSYLTRANSFERASE 1-RELATED"/>
    <property type="match status" value="1"/>
</dbReference>
<evidence type="ECO:0000256" key="3">
    <source>
        <dbReference type="ARBA" id="ARBA00022676"/>
    </source>
</evidence>
<comment type="similarity">
    <text evidence="2">Belongs to the glycosyltransferase 32 family.</text>
</comment>
<accession>A0A423TR67</accession>
<dbReference type="OrthoDB" id="409543at2759"/>
<dbReference type="InterPro" id="IPR051981">
    <property type="entry name" value="Glycosyltransf_32"/>
</dbReference>
<keyword evidence="6 7" id="KW-0472">Membrane</keyword>
<gene>
    <name evidence="9" type="ORF">C7M84_002345</name>
</gene>
<reference evidence="9 10" key="1">
    <citation type="submission" date="2018-04" db="EMBL/GenBank/DDBJ databases">
        <authorList>
            <person name="Zhang X."/>
            <person name="Yuan J."/>
            <person name="Li F."/>
            <person name="Xiang J."/>
        </authorList>
    </citation>
    <scope>NUCLEOTIDE SEQUENCE [LARGE SCALE GENOMIC DNA]</scope>
    <source>
        <tissue evidence="9">Muscle</tissue>
    </source>
</reference>
<evidence type="ECO:0000313" key="9">
    <source>
        <dbReference type="EMBL" id="ROT78949.1"/>
    </source>
</evidence>
<dbReference type="GO" id="GO:0000139">
    <property type="term" value="C:Golgi membrane"/>
    <property type="evidence" value="ECO:0007669"/>
    <property type="project" value="UniProtKB-SubCell"/>
</dbReference>
<evidence type="ECO:0000256" key="7">
    <source>
        <dbReference type="SAM" id="Phobius"/>
    </source>
</evidence>
<comment type="caution">
    <text evidence="9">The sequence shown here is derived from an EMBL/GenBank/DDBJ whole genome shotgun (WGS) entry which is preliminary data.</text>
</comment>
<dbReference type="PANTHER" id="PTHR12042">
    <property type="entry name" value="LACTOSYLCERAMIDE 4-ALPHA-GALACTOSYLTRANSFERASE ALPHA- 1,4-GALACTOSYLTRANSFERASE"/>
    <property type="match status" value="1"/>
</dbReference>
<evidence type="ECO:0000256" key="5">
    <source>
        <dbReference type="ARBA" id="ARBA00023034"/>
    </source>
</evidence>
<dbReference type="InterPro" id="IPR007577">
    <property type="entry name" value="GlycoTrfase_DXD_sugar-bd_CS"/>
</dbReference>
<dbReference type="InterPro" id="IPR007652">
    <property type="entry name" value="A1-4-GlycosylTfrase_dom"/>
</dbReference>
<feature type="transmembrane region" description="Helical" evidence="7">
    <location>
        <begin position="12"/>
        <end position="35"/>
    </location>
</feature>
<evidence type="ECO:0000256" key="2">
    <source>
        <dbReference type="ARBA" id="ARBA00009003"/>
    </source>
</evidence>
<evidence type="ECO:0000313" key="10">
    <source>
        <dbReference type="Proteomes" id="UP000283509"/>
    </source>
</evidence>
<dbReference type="InterPro" id="IPR029044">
    <property type="entry name" value="Nucleotide-diphossugar_trans"/>
</dbReference>
<comment type="subcellular location">
    <subcellularLocation>
        <location evidence="1">Golgi apparatus membrane</location>
        <topology evidence="1">Single-pass type II membrane protein</topology>
    </subcellularLocation>
</comment>
<dbReference type="SUPFAM" id="SSF53448">
    <property type="entry name" value="Nucleotide-diphospho-sugar transferases"/>
    <property type="match status" value="1"/>
</dbReference>
<dbReference type="Pfam" id="PF04488">
    <property type="entry name" value="Gly_transf_sug"/>
    <property type="match status" value="1"/>
</dbReference>
<evidence type="ECO:0000256" key="6">
    <source>
        <dbReference type="ARBA" id="ARBA00023136"/>
    </source>
</evidence>
<evidence type="ECO:0000259" key="8">
    <source>
        <dbReference type="Pfam" id="PF04572"/>
    </source>
</evidence>